<proteinExistence type="inferred from homology"/>
<comment type="catalytic activity">
    <reaction evidence="12">
        <text>tRNA(Ala) + L-alanine + ATP = L-alanyl-tRNA(Ala) + AMP + diphosphate</text>
        <dbReference type="Rhea" id="RHEA:12540"/>
        <dbReference type="Rhea" id="RHEA-COMP:9657"/>
        <dbReference type="Rhea" id="RHEA-COMP:9923"/>
        <dbReference type="ChEBI" id="CHEBI:30616"/>
        <dbReference type="ChEBI" id="CHEBI:33019"/>
        <dbReference type="ChEBI" id="CHEBI:57972"/>
        <dbReference type="ChEBI" id="CHEBI:78442"/>
        <dbReference type="ChEBI" id="CHEBI:78497"/>
        <dbReference type="ChEBI" id="CHEBI:456215"/>
        <dbReference type="EC" id="6.1.1.7"/>
    </reaction>
</comment>
<evidence type="ECO:0000256" key="7">
    <source>
        <dbReference type="ARBA" id="ARBA00022833"/>
    </source>
</evidence>
<comment type="subcellular location">
    <subcellularLocation>
        <location evidence="1 12">Cytoplasm</location>
    </subcellularLocation>
</comment>
<feature type="binding site" evidence="12">
    <location>
        <position position="667"/>
    </location>
    <ligand>
        <name>Zn(2+)</name>
        <dbReference type="ChEBI" id="CHEBI:29105"/>
    </ligand>
</feature>
<dbReference type="PROSITE" id="PS50860">
    <property type="entry name" value="AA_TRNA_LIGASE_II_ALA"/>
    <property type="match status" value="1"/>
</dbReference>
<keyword evidence="8 12" id="KW-0067">ATP-binding</keyword>
<evidence type="ECO:0000256" key="6">
    <source>
        <dbReference type="ARBA" id="ARBA00022741"/>
    </source>
</evidence>
<keyword evidence="9 12" id="KW-0694">RNA-binding</keyword>
<dbReference type="SUPFAM" id="SSF101353">
    <property type="entry name" value="Putative anticodon-binding domain of alanyl-tRNA synthetase (AlaRS)"/>
    <property type="match status" value="1"/>
</dbReference>
<feature type="coiled-coil region" evidence="13">
    <location>
        <begin position="733"/>
        <end position="760"/>
    </location>
</feature>
<dbReference type="InterPro" id="IPR045864">
    <property type="entry name" value="aa-tRNA-synth_II/BPL/LPL"/>
</dbReference>
<feature type="binding site" evidence="12">
    <location>
        <position position="565"/>
    </location>
    <ligand>
        <name>Zn(2+)</name>
        <dbReference type="ChEBI" id="CHEBI:29105"/>
    </ligand>
</feature>
<name>A0A5K7YC80_9BACT</name>
<dbReference type="GO" id="GO:0008270">
    <property type="term" value="F:zinc ion binding"/>
    <property type="evidence" value="ECO:0007669"/>
    <property type="project" value="UniProtKB-UniRule"/>
</dbReference>
<comment type="function">
    <text evidence="12">Catalyzes the attachment of alanine to tRNA(Ala) in a two-step reaction: alanine is first activated by ATP to form Ala-AMP and then transferred to the acceptor end of tRNA(Ala). Also edits incorrectly charged Ser-tRNA(Ala) and Gly-tRNA(Ala) via its editing domain.</text>
</comment>
<dbReference type="KEGG" id="dalk:DSCA_04760"/>
<comment type="cofactor">
    <cofactor evidence="12">
        <name>Zn(2+)</name>
        <dbReference type="ChEBI" id="CHEBI:29105"/>
    </cofactor>
    <text evidence="12">Binds 1 zinc ion per subunit.</text>
</comment>
<reference evidence="15 16" key="1">
    <citation type="submission" date="2019-11" db="EMBL/GenBank/DDBJ databases">
        <title>Comparative genomics of hydrocarbon-degrading Desulfosarcina strains.</title>
        <authorList>
            <person name="Watanabe M."/>
            <person name="Kojima H."/>
            <person name="Fukui M."/>
        </authorList>
    </citation>
    <scope>NUCLEOTIDE SEQUENCE [LARGE SCALE GENOMIC DNA]</scope>
    <source>
        <strain evidence="15 16">PL12</strain>
    </source>
</reference>
<evidence type="ECO:0000256" key="8">
    <source>
        <dbReference type="ARBA" id="ARBA00022840"/>
    </source>
</evidence>
<evidence type="ECO:0000256" key="9">
    <source>
        <dbReference type="ARBA" id="ARBA00022884"/>
    </source>
</evidence>
<dbReference type="Gene3D" id="6.10.250.550">
    <property type="match status" value="1"/>
</dbReference>
<dbReference type="GO" id="GO:0005524">
    <property type="term" value="F:ATP binding"/>
    <property type="evidence" value="ECO:0007669"/>
    <property type="project" value="UniProtKB-UniRule"/>
</dbReference>
<evidence type="ECO:0000256" key="5">
    <source>
        <dbReference type="ARBA" id="ARBA00022723"/>
    </source>
</evidence>
<evidence type="ECO:0000259" key="14">
    <source>
        <dbReference type="PROSITE" id="PS50860"/>
    </source>
</evidence>
<dbReference type="FunFam" id="3.30.980.10:FF:000004">
    <property type="entry name" value="Alanine--tRNA ligase, cytoplasmic"/>
    <property type="match status" value="1"/>
</dbReference>
<dbReference type="NCBIfam" id="TIGR00344">
    <property type="entry name" value="alaS"/>
    <property type="match status" value="1"/>
</dbReference>
<dbReference type="InterPro" id="IPR018165">
    <property type="entry name" value="Ala-tRNA-synth_IIc_core"/>
</dbReference>
<dbReference type="GO" id="GO:0005829">
    <property type="term" value="C:cytosol"/>
    <property type="evidence" value="ECO:0007669"/>
    <property type="project" value="TreeGrafter"/>
</dbReference>
<dbReference type="Pfam" id="PF02272">
    <property type="entry name" value="DHHA1"/>
    <property type="match status" value="1"/>
</dbReference>
<dbReference type="Pfam" id="PF07973">
    <property type="entry name" value="tRNA_SAD"/>
    <property type="match status" value="1"/>
</dbReference>
<feature type="binding site" evidence="12">
    <location>
        <position position="671"/>
    </location>
    <ligand>
        <name>Zn(2+)</name>
        <dbReference type="ChEBI" id="CHEBI:29105"/>
    </ligand>
</feature>
<dbReference type="PANTHER" id="PTHR11777:SF9">
    <property type="entry name" value="ALANINE--TRNA LIGASE, CYTOPLASMIC"/>
    <property type="match status" value="1"/>
</dbReference>
<keyword evidence="12" id="KW-0963">Cytoplasm</keyword>
<evidence type="ECO:0000256" key="11">
    <source>
        <dbReference type="ARBA" id="ARBA00023146"/>
    </source>
</evidence>
<evidence type="ECO:0000256" key="13">
    <source>
        <dbReference type="SAM" id="Coils"/>
    </source>
</evidence>
<feature type="domain" description="Alanyl-transfer RNA synthetases family profile" evidence="14">
    <location>
        <begin position="1"/>
        <end position="710"/>
    </location>
</feature>
<evidence type="ECO:0000313" key="15">
    <source>
        <dbReference type="EMBL" id="BBO66546.1"/>
    </source>
</evidence>
<dbReference type="FunFam" id="3.10.310.40:FF:000001">
    <property type="entry name" value="Alanine--tRNA ligase"/>
    <property type="match status" value="1"/>
</dbReference>
<dbReference type="Gene3D" id="3.30.980.10">
    <property type="entry name" value="Threonyl-trna Synthetase, Chain A, domain 2"/>
    <property type="match status" value="1"/>
</dbReference>
<dbReference type="PRINTS" id="PR00980">
    <property type="entry name" value="TRNASYNTHALA"/>
</dbReference>
<dbReference type="SUPFAM" id="SSF55681">
    <property type="entry name" value="Class II aaRS and biotin synthetases"/>
    <property type="match status" value="1"/>
</dbReference>
<dbReference type="AlphaFoldDB" id="A0A5K7YC80"/>
<dbReference type="Gene3D" id="2.40.30.130">
    <property type="match status" value="1"/>
</dbReference>
<evidence type="ECO:0000256" key="3">
    <source>
        <dbReference type="ARBA" id="ARBA00022555"/>
    </source>
</evidence>
<dbReference type="FunFam" id="3.30.54.20:FF:000001">
    <property type="entry name" value="Alanine--tRNA ligase"/>
    <property type="match status" value="1"/>
</dbReference>
<dbReference type="FunFam" id="3.30.930.10:FF:000004">
    <property type="entry name" value="Alanine--tRNA ligase"/>
    <property type="match status" value="1"/>
</dbReference>
<evidence type="ECO:0000256" key="1">
    <source>
        <dbReference type="ARBA" id="ARBA00004496"/>
    </source>
</evidence>
<dbReference type="InterPro" id="IPR023033">
    <property type="entry name" value="Ala_tRNA_ligase_euk/bac"/>
</dbReference>
<gene>
    <name evidence="12 15" type="primary">alaS</name>
    <name evidence="15" type="ORF">DSCA_04760</name>
</gene>
<dbReference type="FunFam" id="2.40.30.130:FF:000001">
    <property type="entry name" value="Alanine--tRNA ligase"/>
    <property type="match status" value="1"/>
</dbReference>
<dbReference type="Pfam" id="PF01411">
    <property type="entry name" value="tRNA-synt_2c"/>
    <property type="match status" value="1"/>
</dbReference>
<evidence type="ECO:0000256" key="2">
    <source>
        <dbReference type="ARBA" id="ARBA00008226"/>
    </source>
</evidence>
<feature type="binding site" evidence="12">
    <location>
        <position position="569"/>
    </location>
    <ligand>
        <name>Zn(2+)</name>
        <dbReference type="ChEBI" id="CHEBI:29105"/>
    </ligand>
</feature>
<dbReference type="InterPro" id="IPR018162">
    <property type="entry name" value="Ala-tRNA-ligase_IIc_anticod-bd"/>
</dbReference>
<dbReference type="GO" id="GO:0004813">
    <property type="term" value="F:alanine-tRNA ligase activity"/>
    <property type="evidence" value="ECO:0007669"/>
    <property type="project" value="UniProtKB-UniRule"/>
</dbReference>
<dbReference type="Gene3D" id="3.30.930.10">
    <property type="entry name" value="Bira Bifunctional Protein, Domain 2"/>
    <property type="match status" value="1"/>
</dbReference>
<organism evidence="15 16">
    <name type="scientific">Desulfosarcina alkanivorans</name>
    <dbReference type="NCBI Taxonomy" id="571177"/>
    <lineage>
        <taxon>Bacteria</taxon>
        <taxon>Pseudomonadati</taxon>
        <taxon>Thermodesulfobacteriota</taxon>
        <taxon>Desulfobacteria</taxon>
        <taxon>Desulfobacterales</taxon>
        <taxon>Desulfosarcinaceae</taxon>
        <taxon>Desulfosarcina</taxon>
    </lineage>
</organism>
<evidence type="ECO:0000313" key="16">
    <source>
        <dbReference type="Proteomes" id="UP000427906"/>
    </source>
</evidence>
<accession>A0A5K7YC80</accession>
<dbReference type="GO" id="GO:0006419">
    <property type="term" value="P:alanyl-tRNA aminoacylation"/>
    <property type="evidence" value="ECO:0007669"/>
    <property type="project" value="UniProtKB-UniRule"/>
</dbReference>
<keyword evidence="6 12" id="KW-0547">Nucleotide-binding</keyword>
<dbReference type="HAMAP" id="MF_00036_B">
    <property type="entry name" value="Ala_tRNA_synth_B"/>
    <property type="match status" value="1"/>
</dbReference>
<keyword evidence="10 12" id="KW-0648">Protein biosynthesis</keyword>
<dbReference type="InterPro" id="IPR003156">
    <property type="entry name" value="DHHA1_dom"/>
</dbReference>
<evidence type="ECO:0000256" key="4">
    <source>
        <dbReference type="ARBA" id="ARBA00022598"/>
    </source>
</evidence>
<dbReference type="CDD" id="cd00673">
    <property type="entry name" value="AlaRS_core"/>
    <property type="match status" value="1"/>
</dbReference>
<keyword evidence="4 12" id="KW-0436">Ligase</keyword>
<dbReference type="Proteomes" id="UP000427906">
    <property type="component" value="Chromosome"/>
</dbReference>
<dbReference type="EMBL" id="AP021874">
    <property type="protein sequence ID" value="BBO66546.1"/>
    <property type="molecule type" value="Genomic_DNA"/>
</dbReference>
<evidence type="ECO:0000256" key="12">
    <source>
        <dbReference type="HAMAP-Rule" id="MF_00036"/>
    </source>
</evidence>
<dbReference type="SMART" id="SM00863">
    <property type="entry name" value="tRNA_SAD"/>
    <property type="match status" value="1"/>
</dbReference>
<dbReference type="GO" id="GO:0002161">
    <property type="term" value="F:aminoacyl-tRNA deacylase activity"/>
    <property type="evidence" value="ECO:0007669"/>
    <property type="project" value="TreeGrafter"/>
</dbReference>
<keyword evidence="3 12" id="KW-0820">tRNA-binding</keyword>
<dbReference type="InterPro" id="IPR002318">
    <property type="entry name" value="Ala-tRNA-lgiase_IIc"/>
</dbReference>
<dbReference type="GO" id="GO:0045892">
    <property type="term" value="P:negative regulation of DNA-templated transcription"/>
    <property type="evidence" value="ECO:0007669"/>
    <property type="project" value="TreeGrafter"/>
</dbReference>
<dbReference type="InterPro" id="IPR050058">
    <property type="entry name" value="Ala-tRNA_ligase"/>
</dbReference>
<dbReference type="SUPFAM" id="SSF50447">
    <property type="entry name" value="Translation proteins"/>
    <property type="match status" value="1"/>
</dbReference>
<dbReference type="InterPro" id="IPR018164">
    <property type="entry name" value="Ala-tRNA-synth_IIc_N"/>
</dbReference>
<dbReference type="InterPro" id="IPR018163">
    <property type="entry name" value="Thr/Ala-tRNA-synth_IIc_edit"/>
</dbReference>
<dbReference type="InterPro" id="IPR009000">
    <property type="entry name" value="Transl_B-barrel_sf"/>
</dbReference>
<dbReference type="SUPFAM" id="SSF55186">
    <property type="entry name" value="ThrRS/AlaRS common domain"/>
    <property type="match status" value="1"/>
</dbReference>
<dbReference type="InterPro" id="IPR012947">
    <property type="entry name" value="tRNA_SAD"/>
</dbReference>
<dbReference type="EC" id="6.1.1.7" evidence="12"/>
<comment type="similarity">
    <text evidence="2 12">Belongs to the class-II aminoacyl-tRNA synthetase family.</text>
</comment>
<dbReference type="PANTHER" id="PTHR11777">
    <property type="entry name" value="ALANYL-TRNA SYNTHETASE"/>
    <property type="match status" value="1"/>
</dbReference>
<dbReference type="Gene3D" id="3.10.310.40">
    <property type="match status" value="1"/>
</dbReference>
<keyword evidence="11 12" id="KW-0030">Aminoacyl-tRNA synthetase</keyword>
<dbReference type="Gene3D" id="3.30.54.20">
    <property type="match status" value="1"/>
</dbReference>
<keyword evidence="5 12" id="KW-0479">Metal-binding</keyword>
<protein>
    <recommendedName>
        <fullName evidence="12">Alanine--tRNA ligase</fullName>
        <ecNumber evidence="12">6.1.1.7</ecNumber>
    </recommendedName>
    <alternativeName>
        <fullName evidence="12">Alanyl-tRNA synthetase</fullName>
        <shortName evidence="12">AlaRS</shortName>
    </alternativeName>
</protein>
<dbReference type="RefSeq" id="WP_155314899.1">
    <property type="nucleotide sequence ID" value="NZ_AP021874.1"/>
</dbReference>
<keyword evidence="16" id="KW-1185">Reference proteome</keyword>
<evidence type="ECO:0000256" key="10">
    <source>
        <dbReference type="ARBA" id="ARBA00022917"/>
    </source>
</evidence>
<keyword evidence="13" id="KW-0175">Coiled coil</keyword>
<keyword evidence="7 12" id="KW-0862">Zinc</keyword>
<dbReference type="OrthoDB" id="9803884at2"/>
<comment type="domain">
    <text evidence="12">Consists of three domains; the N-terminal catalytic domain, the editing domain and the C-terminal C-Ala domain. The editing domain removes incorrectly charged amino acids, while the C-Ala domain, along with tRNA(Ala), serves as a bridge to cooperatively bring together the editing and aminoacylation centers thus stimulating deacylation of misacylated tRNAs.</text>
</comment>
<dbReference type="GO" id="GO:0000049">
    <property type="term" value="F:tRNA binding"/>
    <property type="evidence" value="ECO:0007669"/>
    <property type="project" value="UniProtKB-KW"/>
</dbReference>
<sequence>MTGNEIRQRYLDYFQKHGHRVVRSSSLIPQDDPTLLFTNAGMVQFKRTFLGEEKRDYLRATTSQKCVRAGGKHNDLENVGYTARHHTFFEMLGNFSFGDYFKEKAVDFAWDLLTNGYGLPADKLWASVYLDDDDAYDLWHKRIGIPESRMIRLGEEENFWAMGDTGPCGPCSEIHLDRGAEHGCGRPDCDVACDCDRFLEIWNLVFMQFNRDASGTMTPLPKPSIDTGLGLERMASIIQDVNTNFETDLIYPIIQRAEALAEKPYGQSESDDVAMKVIADHSRAAAFLIGDGVLPSNEGRGYVLRRIMRRAIRYGRNIGLTKPFLHETARVVFDIMAPAYPDLKAAAAFITNVIENEEVRFSETLDNGLRVLNDTLDEIRATGATQVPGDLIFKLYDTFGFPVDIVRDVVRDEGLTLDTEGFDTCMDRQRRQSRSKITFTGISDAYRQLSAAGEKPEFVGYGTLACEARVVLVVRDGEGVDSADAGQTVEVVTTATPFYGEAGGQVGDHGTITAPGMELTVTDTVKDPTGIIIHKGIVETGRLENGQTVMLAVDGDHRAAVALNHTATHILHAALRHELGDHVKQAGSMVASERLRFDFTHFSQIAPDALERIENFVNRRIRQNVPVAVEEMDMDQAMESGATALFEEKYGDRVRVVNLDTFSRELCGGTHTSRTGNIGLFKILSESSVASGVRRIEALTGTAALDHVQETSRIVHQLGHLVKDKPDSVVKRVESLMTSLKSLEKETERLKTQLAEIQADGSGEEVVDINGVSAIIRQVSVEKPSAMRELADRFKDRIGSGIVVLGCETGGKALLIVVVTKDLSHRFHAGNMIKTIAKVVGGGGGGRPDMAQAGGTQPQNLTQALEAARELIQKG</sequence>